<dbReference type="GO" id="GO:0004342">
    <property type="term" value="F:glucosamine-6-phosphate deaminase activity"/>
    <property type="evidence" value="ECO:0007669"/>
    <property type="project" value="UniProtKB-UniRule"/>
</dbReference>
<proteinExistence type="predicted"/>
<keyword evidence="3 7" id="KW-0378">Hydrolase</keyword>
<dbReference type="PANTHER" id="PTHR42892:SF1">
    <property type="entry name" value="GLUCOSAMINE-6-PHOSPHATE ISOMERASE"/>
    <property type="match status" value="1"/>
</dbReference>
<dbReference type="PROSITE" id="PS01161">
    <property type="entry name" value="GLC_GALNAC_ISOMERASE"/>
    <property type="match status" value="1"/>
</dbReference>
<keyword evidence="4" id="KW-0119">Carbohydrate metabolism</keyword>
<gene>
    <name evidence="7" type="primary">nagB_2</name>
    <name evidence="7" type="ORF">Poly21_23260</name>
</gene>
<evidence type="ECO:0000256" key="1">
    <source>
        <dbReference type="ARBA" id="ARBA00000644"/>
    </source>
</evidence>
<dbReference type="EC" id="3.5.99.6" evidence="2 5"/>
<dbReference type="PANTHER" id="PTHR42892">
    <property type="entry name" value="GLUCOSAMINE-6-PHOSPHATE DEAMINASE-LIKE PROTEIN BT_0258-RELATED"/>
    <property type="match status" value="1"/>
</dbReference>
<evidence type="ECO:0000259" key="6">
    <source>
        <dbReference type="Pfam" id="PF01182"/>
    </source>
</evidence>
<dbReference type="InterPro" id="IPR052960">
    <property type="entry name" value="GlcN6P_deaminase-like"/>
</dbReference>
<dbReference type="NCBIfam" id="TIGR00502">
    <property type="entry name" value="nagB"/>
    <property type="match status" value="1"/>
</dbReference>
<evidence type="ECO:0000256" key="4">
    <source>
        <dbReference type="ARBA" id="ARBA00023277"/>
    </source>
</evidence>
<dbReference type="AlphaFoldDB" id="A0A5C6BWH6"/>
<dbReference type="Gene3D" id="3.40.50.1360">
    <property type="match status" value="1"/>
</dbReference>
<dbReference type="SUPFAM" id="SSF100950">
    <property type="entry name" value="NagB/RpiA/CoA transferase-like"/>
    <property type="match status" value="1"/>
</dbReference>
<evidence type="ECO:0000256" key="3">
    <source>
        <dbReference type="ARBA" id="ARBA00022801"/>
    </source>
</evidence>
<sequence length="225" mass="24230">MAEAVASHPSCVLGLATGSTPLQVYSELCRRHREDGLSFGDVTTFNLDEYLGLKVGHPQSYRHFMQTQLFDQVDIDIPRTHFPDVHADDVQQASEHYEHQLSESGGIDLQLLGIGTNGHIGFNEPGTTLESLTRVVDLAPSTIRSNTRFFESAEQVPRQAITMGIASILRAKKVVLLATGAAKAAAVAGAIQGPITADNPASYLQSHADVLFVLDEPAAAQLDAR</sequence>
<reference evidence="7 8" key="1">
    <citation type="journal article" date="2020" name="Antonie Van Leeuwenhoek">
        <title>Rhodopirellula heiligendammensis sp. nov., Rhodopirellula pilleata sp. nov., and Rhodopirellula solitaria sp. nov. isolated from natural or artificial marine surfaces in Northern Germany and California, USA, and emended description of the genus Rhodopirellula.</title>
        <authorList>
            <person name="Kallscheuer N."/>
            <person name="Wiegand S."/>
            <person name="Jogler M."/>
            <person name="Boedeker C."/>
            <person name="Peeters S.H."/>
            <person name="Rast P."/>
            <person name="Heuer A."/>
            <person name="Jetten M.S.M."/>
            <person name="Rohde M."/>
            <person name="Jogler C."/>
        </authorList>
    </citation>
    <scope>NUCLEOTIDE SEQUENCE [LARGE SCALE GENOMIC DNA]</scope>
    <source>
        <strain evidence="7 8">Poly21</strain>
    </source>
</reference>
<keyword evidence="8" id="KW-1185">Reference proteome</keyword>
<dbReference type="GO" id="GO:0005975">
    <property type="term" value="P:carbohydrate metabolic process"/>
    <property type="evidence" value="ECO:0007669"/>
    <property type="project" value="InterPro"/>
</dbReference>
<accession>A0A5C6BWH6</accession>
<evidence type="ECO:0000256" key="2">
    <source>
        <dbReference type="ARBA" id="ARBA00012680"/>
    </source>
</evidence>
<name>A0A5C6BWH6_9BACT</name>
<organism evidence="7 8">
    <name type="scientific">Allorhodopirellula heiligendammensis</name>
    <dbReference type="NCBI Taxonomy" id="2714739"/>
    <lineage>
        <taxon>Bacteria</taxon>
        <taxon>Pseudomonadati</taxon>
        <taxon>Planctomycetota</taxon>
        <taxon>Planctomycetia</taxon>
        <taxon>Pirellulales</taxon>
        <taxon>Pirellulaceae</taxon>
        <taxon>Allorhodopirellula</taxon>
    </lineage>
</organism>
<evidence type="ECO:0000313" key="7">
    <source>
        <dbReference type="EMBL" id="TWU15134.1"/>
    </source>
</evidence>
<protein>
    <recommendedName>
        <fullName evidence="2 5">Glucosamine-6-phosphate deaminase</fullName>
        <ecNumber evidence="2 5">3.5.99.6</ecNumber>
    </recommendedName>
</protein>
<dbReference type="InterPro" id="IPR037171">
    <property type="entry name" value="NagB/RpiA_transferase-like"/>
</dbReference>
<dbReference type="InterPro" id="IPR018321">
    <property type="entry name" value="Glucosamine6P_isomerase_CS"/>
</dbReference>
<dbReference type="InterPro" id="IPR006148">
    <property type="entry name" value="Glc/Gal-6P_isomerase"/>
</dbReference>
<dbReference type="Proteomes" id="UP000319908">
    <property type="component" value="Unassembled WGS sequence"/>
</dbReference>
<evidence type="ECO:0000313" key="8">
    <source>
        <dbReference type="Proteomes" id="UP000319908"/>
    </source>
</evidence>
<dbReference type="InterPro" id="IPR004547">
    <property type="entry name" value="Glucosamine6P_isomerase"/>
</dbReference>
<dbReference type="FunFam" id="3.40.50.1360:FF:000003">
    <property type="entry name" value="Glucosamine-6-phosphate deaminase"/>
    <property type="match status" value="1"/>
</dbReference>
<dbReference type="CDD" id="cd01399">
    <property type="entry name" value="GlcN6P_deaminase"/>
    <property type="match status" value="1"/>
</dbReference>
<comment type="caution">
    <text evidence="7">The sequence shown here is derived from an EMBL/GenBank/DDBJ whole genome shotgun (WGS) entry which is preliminary data.</text>
</comment>
<dbReference type="Pfam" id="PF01182">
    <property type="entry name" value="Glucosamine_iso"/>
    <property type="match status" value="1"/>
</dbReference>
<dbReference type="EMBL" id="SJPU01000002">
    <property type="protein sequence ID" value="TWU15134.1"/>
    <property type="molecule type" value="Genomic_DNA"/>
</dbReference>
<feature type="domain" description="Glucosamine/galactosamine-6-phosphate isomerase" evidence="6">
    <location>
        <begin position="2"/>
        <end position="208"/>
    </location>
</feature>
<evidence type="ECO:0000256" key="5">
    <source>
        <dbReference type="NCBIfam" id="TIGR00502"/>
    </source>
</evidence>
<comment type="catalytic activity">
    <reaction evidence="1">
        <text>alpha-D-glucosamine 6-phosphate + H2O = beta-D-fructose 6-phosphate + NH4(+)</text>
        <dbReference type="Rhea" id="RHEA:12172"/>
        <dbReference type="ChEBI" id="CHEBI:15377"/>
        <dbReference type="ChEBI" id="CHEBI:28938"/>
        <dbReference type="ChEBI" id="CHEBI:57634"/>
        <dbReference type="ChEBI" id="CHEBI:75989"/>
        <dbReference type="EC" id="3.5.99.6"/>
    </reaction>
</comment>
<dbReference type="GO" id="GO:0006046">
    <property type="term" value="P:N-acetylglucosamine catabolic process"/>
    <property type="evidence" value="ECO:0007669"/>
    <property type="project" value="UniProtKB-UniRule"/>
</dbReference>